<evidence type="ECO:0000256" key="12">
    <source>
        <dbReference type="NCBIfam" id="TIGR01064"/>
    </source>
</evidence>
<evidence type="ECO:0000256" key="6">
    <source>
        <dbReference type="ARBA" id="ARBA00022741"/>
    </source>
</evidence>
<evidence type="ECO:0000256" key="8">
    <source>
        <dbReference type="ARBA" id="ARBA00022840"/>
    </source>
</evidence>
<comment type="similarity">
    <text evidence="2 13">Belongs to the pyruvate kinase family.</text>
</comment>
<proteinExistence type="inferred from homology"/>
<sequence>MSERTVAMPRRTKIVATLGPATDDQAALTALIEAGVNVVRLNFSHGTPEELQQRVDRVRETASQLGRAVALMGDLQGPKIRIARFAKGGITLAEGDHFILDADVDKTAGDQHRVGLTYEALPNDCATGDMLLLDDGRITMRVERVDGRQIHCHVVNGGELTNSKGINRQGGGLSAPALTDKDRDDIQTAAKLDLDYLAVSFPRCAADLALARQLLHDAGGEAAIMAKIERAEVVKDEKVLEEVILASDAVMVARGDLGVEIGDAELIGVQKKIIAEARRLNRPVVTATQMMESMITNSLPTRAEVFDVANAVLDGTDAVMLSAESATGANPGRVVEAMGRICLGAEKQPATQVSTHRMAFSFERTDETIAMSTMYAANHLQSVKAIICLTESGSTPLWMSRINSRLPIFALTRQESTRRRVALYRGVEAFVFDPTIYTSGHEVNAAAVKIVRDAGYLEDGDQVIMTKGDTLAVVGETNTMKILTV</sequence>
<keyword evidence="9 13" id="KW-0460">Magnesium</keyword>
<dbReference type="NCBIfam" id="NF004491">
    <property type="entry name" value="PRK05826.1"/>
    <property type="match status" value="1"/>
</dbReference>
<keyword evidence="17" id="KW-1185">Reference proteome</keyword>
<dbReference type="Pfam" id="PF00224">
    <property type="entry name" value="PK"/>
    <property type="match status" value="1"/>
</dbReference>
<evidence type="ECO:0000313" key="16">
    <source>
        <dbReference type="EMBL" id="GAA4649967.1"/>
    </source>
</evidence>
<comment type="pathway">
    <text evidence="1 13">Carbohydrate degradation; glycolysis; pyruvate from D-glyceraldehyde 3-phosphate: step 5/5.</text>
</comment>
<gene>
    <name evidence="16" type="primary">pyk_2</name>
    <name evidence="16" type="ORF">GCM10023116_22500</name>
</gene>
<evidence type="ECO:0000256" key="10">
    <source>
        <dbReference type="ARBA" id="ARBA00023152"/>
    </source>
</evidence>
<keyword evidence="10 13" id="KW-0324">Glycolysis</keyword>
<evidence type="ECO:0000256" key="13">
    <source>
        <dbReference type="RuleBase" id="RU000504"/>
    </source>
</evidence>
<dbReference type="EMBL" id="BAABFL010000344">
    <property type="protein sequence ID" value="GAA4649967.1"/>
    <property type="molecule type" value="Genomic_DNA"/>
</dbReference>
<evidence type="ECO:0000313" key="17">
    <source>
        <dbReference type="Proteomes" id="UP001500604"/>
    </source>
</evidence>
<evidence type="ECO:0000256" key="7">
    <source>
        <dbReference type="ARBA" id="ARBA00022777"/>
    </source>
</evidence>
<evidence type="ECO:0000256" key="4">
    <source>
        <dbReference type="ARBA" id="ARBA00022679"/>
    </source>
</evidence>
<dbReference type="GO" id="GO:0016301">
    <property type="term" value="F:kinase activity"/>
    <property type="evidence" value="ECO:0007669"/>
    <property type="project" value="UniProtKB-KW"/>
</dbReference>
<evidence type="ECO:0000256" key="1">
    <source>
        <dbReference type="ARBA" id="ARBA00004997"/>
    </source>
</evidence>
<dbReference type="InterPro" id="IPR015806">
    <property type="entry name" value="Pyrv_Knase_insert_dom_sf"/>
</dbReference>
<dbReference type="NCBIfam" id="TIGR01064">
    <property type="entry name" value="pyruv_kin"/>
    <property type="match status" value="1"/>
</dbReference>
<feature type="domain" description="Pyruvate kinase C-terminal" evidence="15">
    <location>
        <begin position="367"/>
        <end position="483"/>
    </location>
</feature>
<dbReference type="InterPro" id="IPR036918">
    <property type="entry name" value="Pyrv_Knase_C_sf"/>
</dbReference>
<keyword evidence="8" id="KW-0067">ATP-binding</keyword>
<keyword evidence="4 13" id="KW-0808">Transferase</keyword>
<accession>A0ABP8V4Y4</accession>
<comment type="caution">
    <text evidence="16">The sequence shown here is derived from an EMBL/GenBank/DDBJ whole genome shotgun (WGS) entry which is preliminary data.</text>
</comment>
<dbReference type="PRINTS" id="PR01050">
    <property type="entry name" value="PYRUVTKNASE"/>
</dbReference>
<name>A0ABP8V4Y4_9GAMM</name>
<evidence type="ECO:0000259" key="15">
    <source>
        <dbReference type="Pfam" id="PF02887"/>
    </source>
</evidence>
<dbReference type="InterPro" id="IPR015793">
    <property type="entry name" value="Pyrv_Knase_brl"/>
</dbReference>
<dbReference type="InterPro" id="IPR040442">
    <property type="entry name" value="Pyrv_kinase-like_dom_sf"/>
</dbReference>
<dbReference type="Proteomes" id="UP001500604">
    <property type="component" value="Unassembled WGS sequence"/>
</dbReference>
<dbReference type="Gene3D" id="2.40.33.10">
    <property type="entry name" value="PK beta-barrel domain-like"/>
    <property type="match status" value="1"/>
</dbReference>
<evidence type="ECO:0000256" key="11">
    <source>
        <dbReference type="ARBA" id="ARBA00023317"/>
    </source>
</evidence>
<dbReference type="InterPro" id="IPR001697">
    <property type="entry name" value="Pyr_Knase"/>
</dbReference>
<dbReference type="SUPFAM" id="SSF51621">
    <property type="entry name" value="Phosphoenolpyruvate/pyruvate domain"/>
    <property type="match status" value="1"/>
</dbReference>
<evidence type="ECO:0000256" key="3">
    <source>
        <dbReference type="ARBA" id="ARBA00012142"/>
    </source>
</evidence>
<dbReference type="EC" id="2.7.1.40" evidence="3 12"/>
<dbReference type="SUPFAM" id="SSF50800">
    <property type="entry name" value="PK beta-barrel domain-like"/>
    <property type="match status" value="1"/>
</dbReference>
<evidence type="ECO:0000256" key="2">
    <source>
        <dbReference type="ARBA" id="ARBA00008663"/>
    </source>
</evidence>
<evidence type="ECO:0000256" key="9">
    <source>
        <dbReference type="ARBA" id="ARBA00022842"/>
    </source>
</evidence>
<dbReference type="Gene3D" id="3.20.20.60">
    <property type="entry name" value="Phosphoenolpyruvate-binding domains"/>
    <property type="match status" value="1"/>
</dbReference>
<reference evidence="17" key="1">
    <citation type="journal article" date="2019" name="Int. J. Syst. Evol. Microbiol.">
        <title>The Global Catalogue of Microorganisms (GCM) 10K type strain sequencing project: providing services to taxonomists for standard genome sequencing and annotation.</title>
        <authorList>
            <consortium name="The Broad Institute Genomics Platform"/>
            <consortium name="The Broad Institute Genome Sequencing Center for Infectious Disease"/>
            <person name="Wu L."/>
            <person name="Ma J."/>
        </authorList>
    </citation>
    <scope>NUCLEOTIDE SEQUENCE [LARGE SCALE GENOMIC DNA]</scope>
    <source>
        <strain evidence="17">JCM 17805</strain>
    </source>
</reference>
<keyword evidence="6" id="KW-0547">Nucleotide-binding</keyword>
<organism evidence="16 17">
    <name type="scientific">Kistimonas scapharcae</name>
    <dbReference type="NCBI Taxonomy" id="1036133"/>
    <lineage>
        <taxon>Bacteria</taxon>
        <taxon>Pseudomonadati</taxon>
        <taxon>Pseudomonadota</taxon>
        <taxon>Gammaproteobacteria</taxon>
        <taxon>Oceanospirillales</taxon>
        <taxon>Endozoicomonadaceae</taxon>
        <taxon>Kistimonas</taxon>
    </lineage>
</organism>
<keyword evidence="11 16" id="KW-0670">Pyruvate</keyword>
<evidence type="ECO:0000259" key="14">
    <source>
        <dbReference type="Pfam" id="PF00224"/>
    </source>
</evidence>
<keyword evidence="7 13" id="KW-0418">Kinase</keyword>
<dbReference type="InterPro" id="IPR015813">
    <property type="entry name" value="Pyrv/PenolPyrv_kinase-like_dom"/>
</dbReference>
<dbReference type="RefSeq" id="WP_345196028.1">
    <property type="nucleotide sequence ID" value="NZ_BAABFL010000344.1"/>
</dbReference>
<dbReference type="PANTHER" id="PTHR11817">
    <property type="entry name" value="PYRUVATE KINASE"/>
    <property type="match status" value="1"/>
</dbReference>
<protein>
    <recommendedName>
        <fullName evidence="3 12">Pyruvate kinase</fullName>
        <ecNumber evidence="3 12">2.7.1.40</ecNumber>
    </recommendedName>
</protein>
<dbReference type="InterPro" id="IPR015795">
    <property type="entry name" value="Pyrv_Knase_C"/>
</dbReference>
<dbReference type="InterPro" id="IPR011037">
    <property type="entry name" value="Pyrv_Knase-like_insert_dom_sf"/>
</dbReference>
<keyword evidence="5" id="KW-0479">Metal-binding</keyword>
<dbReference type="SUPFAM" id="SSF52935">
    <property type="entry name" value="PK C-terminal domain-like"/>
    <property type="match status" value="1"/>
</dbReference>
<dbReference type="Pfam" id="PF02887">
    <property type="entry name" value="PK_C"/>
    <property type="match status" value="1"/>
</dbReference>
<comment type="catalytic activity">
    <reaction evidence="13">
        <text>pyruvate + ATP = phosphoenolpyruvate + ADP + H(+)</text>
        <dbReference type="Rhea" id="RHEA:18157"/>
        <dbReference type="ChEBI" id="CHEBI:15361"/>
        <dbReference type="ChEBI" id="CHEBI:15378"/>
        <dbReference type="ChEBI" id="CHEBI:30616"/>
        <dbReference type="ChEBI" id="CHEBI:58702"/>
        <dbReference type="ChEBI" id="CHEBI:456216"/>
        <dbReference type="EC" id="2.7.1.40"/>
    </reaction>
</comment>
<dbReference type="Gene3D" id="3.40.1380.20">
    <property type="entry name" value="Pyruvate kinase, C-terminal domain"/>
    <property type="match status" value="1"/>
</dbReference>
<feature type="domain" description="Pyruvate kinase barrel" evidence="14">
    <location>
        <begin position="10"/>
        <end position="333"/>
    </location>
</feature>
<evidence type="ECO:0000256" key="5">
    <source>
        <dbReference type="ARBA" id="ARBA00022723"/>
    </source>
</evidence>